<keyword evidence="2" id="KW-0812">Transmembrane</keyword>
<evidence type="ECO:0000256" key="1">
    <source>
        <dbReference type="ARBA" id="ARBA00022801"/>
    </source>
</evidence>
<reference evidence="4 5" key="1">
    <citation type="submission" date="2019-07" db="EMBL/GenBank/DDBJ databases">
        <title>Whole genome shotgun sequence of Halolactibacillus alkaliphilus NBRC 103919.</title>
        <authorList>
            <person name="Hosoyama A."/>
            <person name="Uohara A."/>
            <person name="Ohji S."/>
            <person name="Ichikawa N."/>
        </authorList>
    </citation>
    <scope>NUCLEOTIDE SEQUENCE [LARGE SCALE GENOMIC DNA]</scope>
    <source>
        <strain evidence="4 5">NBRC 103919</strain>
    </source>
</reference>
<gene>
    <name evidence="4" type="primary">spoIIE</name>
    <name evidence="4" type="ORF">HAL01_24220</name>
</gene>
<keyword evidence="1" id="KW-0378">Hydrolase</keyword>
<dbReference type="Pfam" id="PF19732">
    <property type="entry name" value="SpoIIE_N"/>
    <property type="match status" value="1"/>
</dbReference>
<dbReference type="InterPro" id="IPR001932">
    <property type="entry name" value="PPM-type_phosphatase-like_dom"/>
</dbReference>
<comment type="caution">
    <text evidence="4">The sequence shown here is derived from an EMBL/GenBank/DDBJ whole genome shotgun (WGS) entry which is preliminary data.</text>
</comment>
<dbReference type="InterPro" id="IPR052016">
    <property type="entry name" value="Bact_Sigma-Reg"/>
</dbReference>
<dbReference type="EMBL" id="BJYE01000050">
    <property type="protein sequence ID" value="GEN57958.1"/>
    <property type="molecule type" value="Genomic_DNA"/>
</dbReference>
<dbReference type="Pfam" id="PF07228">
    <property type="entry name" value="SpoIIE"/>
    <property type="match status" value="1"/>
</dbReference>
<dbReference type="InterPro" id="IPR045768">
    <property type="entry name" value="SpoIIE_N"/>
</dbReference>
<organism evidence="4 5">
    <name type="scientific">Halolactibacillus alkaliphilus</name>
    <dbReference type="NCBI Taxonomy" id="442899"/>
    <lineage>
        <taxon>Bacteria</taxon>
        <taxon>Bacillati</taxon>
        <taxon>Bacillota</taxon>
        <taxon>Bacilli</taxon>
        <taxon>Bacillales</taxon>
        <taxon>Bacillaceae</taxon>
        <taxon>Halolactibacillus</taxon>
    </lineage>
</organism>
<feature type="transmembrane region" description="Helical" evidence="2">
    <location>
        <begin position="66"/>
        <end position="87"/>
    </location>
</feature>
<feature type="domain" description="PPM-type phosphatase" evidence="3">
    <location>
        <begin position="454"/>
        <end position="658"/>
    </location>
</feature>
<proteinExistence type="predicted"/>
<dbReference type="SMART" id="SM00331">
    <property type="entry name" value="PP2C_SIG"/>
    <property type="match status" value="1"/>
</dbReference>
<dbReference type="PANTHER" id="PTHR43156:SF2">
    <property type="entry name" value="STAGE II SPORULATION PROTEIN E"/>
    <property type="match status" value="1"/>
</dbReference>
<dbReference type="SUPFAM" id="SSF81606">
    <property type="entry name" value="PP2C-like"/>
    <property type="match status" value="1"/>
</dbReference>
<dbReference type="STRING" id="442899.SAMN05720591_14613"/>
<protein>
    <submittedName>
        <fullName evidence="4">Stage II sporulation protein E</fullName>
    </submittedName>
</protein>
<dbReference type="InterPro" id="IPR036457">
    <property type="entry name" value="PPM-type-like_dom_sf"/>
</dbReference>
<dbReference type="Proteomes" id="UP000321400">
    <property type="component" value="Unassembled WGS sequence"/>
</dbReference>
<dbReference type="AlphaFoldDB" id="A0A511X4U0"/>
<evidence type="ECO:0000256" key="2">
    <source>
        <dbReference type="SAM" id="Phobius"/>
    </source>
</evidence>
<keyword evidence="2" id="KW-0472">Membrane</keyword>
<dbReference type="PANTHER" id="PTHR43156">
    <property type="entry name" value="STAGE II SPORULATION PROTEIN E-RELATED"/>
    <property type="match status" value="1"/>
</dbReference>
<dbReference type="PROSITE" id="PS51746">
    <property type="entry name" value="PPM_2"/>
    <property type="match status" value="1"/>
</dbReference>
<evidence type="ECO:0000259" key="3">
    <source>
        <dbReference type="PROSITE" id="PS51746"/>
    </source>
</evidence>
<sequence length="679" mass="75263">MTPILLAVIQFISHLTVGLYADSLAVLTLTLGAIDALLTAMAFRVFKEIFQLEFGAKTKWTYEQMFSLLVFGLGILSGLNGFSGPIFNVATIITRLLVLSLGYSGGMLVGATGGVVASILFSFLHEAYVSEMMLLATLGLISGLLKGKKRISLIILSLVTTGLFSLYVMDVSLTFSLTQTVIGTGLFMAIPKKKLKQLAETLPTSADAIDLQQRYLKDLREVTSHQMTQFADIFKSLSESMGTSDACGSNDFCADVVKKACANCLKREWCLGEDEGNAMVNVMMVSNLLKDGASVDAVEAPLKTCIKKQKVISVIKEMQLQQQLTRELMRQQHNAHMLVKDQLVGVSKVMNNFAKEVMKDGQHYESQERDILRMLRQLGISVEKLTIYSLEQGDVDLELTIIAKRYFDEAVKLIAPVLSDVLSDDIVVADDVINTLPDHQHFFVFKSARHYMLNIGVSHAAKGGGFISGDSYQTMDVTKGKHVLAISDGMGNGRKAQRESMQTLHLLKQILQSGMDEVIAIQSINQLLSLRQNFDMYATLDLAMIDLQSGRLQCVKVGAATSFIKRKKTVDTITSMNLPIGIIEDVEVDKIEVTLKEGDLLIMMSDGIIEKREEVVQQLIEDLHINDPQAIADWLLDQAIIDNHQHIVDDMTVIVARLDRFKNKWQSIPQQAIEQYCYG</sequence>
<feature type="transmembrane region" description="Helical" evidence="2">
    <location>
        <begin position="107"/>
        <end position="129"/>
    </location>
</feature>
<accession>A0A511X4U0</accession>
<keyword evidence="5" id="KW-1185">Reference proteome</keyword>
<dbReference type="Gene3D" id="3.60.40.10">
    <property type="entry name" value="PPM-type phosphatase domain"/>
    <property type="match status" value="1"/>
</dbReference>
<feature type="transmembrane region" description="Helical" evidence="2">
    <location>
        <begin position="150"/>
        <end position="167"/>
    </location>
</feature>
<keyword evidence="2" id="KW-1133">Transmembrane helix</keyword>
<name>A0A511X4U0_9BACI</name>
<evidence type="ECO:0000313" key="4">
    <source>
        <dbReference type="EMBL" id="GEN57958.1"/>
    </source>
</evidence>
<dbReference type="NCBIfam" id="TIGR02865">
    <property type="entry name" value="spore_II_E"/>
    <property type="match status" value="1"/>
</dbReference>
<dbReference type="InterPro" id="IPR014221">
    <property type="entry name" value="SpoII_E"/>
</dbReference>
<dbReference type="GO" id="GO:0004722">
    <property type="term" value="F:protein serine/threonine phosphatase activity"/>
    <property type="evidence" value="ECO:0007669"/>
    <property type="project" value="InterPro"/>
</dbReference>
<evidence type="ECO:0000313" key="5">
    <source>
        <dbReference type="Proteomes" id="UP000321400"/>
    </source>
</evidence>